<protein>
    <submittedName>
        <fullName evidence="1">Succinyl-CoA synthase</fullName>
    </submittedName>
</protein>
<comment type="caution">
    <text evidence="1">The sequence shown here is derived from an EMBL/GenBank/DDBJ whole genome shotgun (WGS) entry which is preliminary data.</text>
</comment>
<evidence type="ECO:0000313" key="2">
    <source>
        <dbReference type="Proteomes" id="UP001629235"/>
    </source>
</evidence>
<proteinExistence type="predicted"/>
<accession>A0ACC7NMW7</accession>
<keyword evidence="2" id="KW-1185">Reference proteome</keyword>
<evidence type="ECO:0000313" key="1">
    <source>
        <dbReference type="EMBL" id="MFM0108368.1"/>
    </source>
</evidence>
<dbReference type="Proteomes" id="UP001629235">
    <property type="component" value="Unassembled WGS sequence"/>
</dbReference>
<name>A0ACC7NMW7_9BURK</name>
<feature type="non-terminal residue" evidence="1">
    <location>
        <position position="1"/>
    </location>
</feature>
<dbReference type="EMBL" id="JAQQDW010000113">
    <property type="protein sequence ID" value="MFM0108368.1"/>
    <property type="molecule type" value="Genomic_DNA"/>
</dbReference>
<sequence>EIMDACGIKVTKNPSEMARLLKAVT</sequence>
<gene>
    <name evidence="1" type="ORF">PQR01_34295</name>
</gene>
<organism evidence="1 2">
    <name type="scientific">Paraburkholderia rhynchosiae</name>
    <dbReference type="NCBI Taxonomy" id="487049"/>
    <lineage>
        <taxon>Bacteria</taxon>
        <taxon>Pseudomonadati</taxon>
        <taxon>Pseudomonadota</taxon>
        <taxon>Betaproteobacteria</taxon>
        <taxon>Burkholderiales</taxon>
        <taxon>Burkholderiaceae</taxon>
        <taxon>Paraburkholderia</taxon>
    </lineage>
</organism>
<reference evidence="1 2" key="1">
    <citation type="journal article" date="2024" name="Chem. Sci.">
        <title>Discovery of megapolipeptins by genome mining of a Burkholderiales bacteria collection.</title>
        <authorList>
            <person name="Paulo B.S."/>
            <person name="Recchia M.J.J."/>
            <person name="Lee S."/>
            <person name="Fergusson C.H."/>
            <person name="Romanowski S.B."/>
            <person name="Hernandez A."/>
            <person name="Krull N."/>
            <person name="Liu D.Y."/>
            <person name="Cavanagh H."/>
            <person name="Bos A."/>
            <person name="Gray C.A."/>
            <person name="Murphy B.T."/>
            <person name="Linington R.G."/>
            <person name="Eustaquio A.S."/>
        </authorList>
    </citation>
    <scope>NUCLEOTIDE SEQUENCE [LARGE SCALE GENOMIC DNA]</scope>
    <source>
        <strain evidence="1 2">RL18-126-BIB-B</strain>
    </source>
</reference>